<sequence>MTDDPRDELAEARAMVVATTAHMDQLGATLRDGLVRQHGGSVDQAAEAVRRLAERIDVHDPIDRSVMDAETRYLAEEGPACYLRYVARLDDARVRADLDRYLDGLDGGAL</sequence>
<organism evidence="1 2">
    <name type="scientific">Actinomadura fibrosa</name>
    <dbReference type="NCBI Taxonomy" id="111802"/>
    <lineage>
        <taxon>Bacteria</taxon>
        <taxon>Bacillati</taxon>
        <taxon>Actinomycetota</taxon>
        <taxon>Actinomycetes</taxon>
        <taxon>Streptosporangiales</taxon>
        <taxon>Thermomonosporaceae</taxon>
        <taxon>Actinomadura</taxon>
    </lineage>
</organism>
<gene>
    <name evidence="1" type="ORF">ACFQZM_15440</name>
</gene>
<comment type="caution">
    <text evidence="1">The sequence shown here is derived from an EMBL/GenBank/DDBJ whole genome shotgun (WGS) entry which is preliminary data.</text>
</comment>
<proteinExistence type="predicted"/>
<dbReference type="RefSeq" id="WP_131755313.1">
    <property type="nucleotide sequence ID" value="NZ_CAACUY010000004.1"/>
</dbReference>
<evidence type="ECO:0000313" key="1">
    <source>
        <dbReference type="EMBL" id="MFD0685898.1"/>
    </source>
</evidence>
<dbReference type="EMBL" id="JBHTGP010000006">
    <property type="protein sequence ID" value="MFD0685898.1"/>
    <property type="molecule type" value="Genomic_DNA"/>
</dbReference>
<reference evidence="2" key="1">
    <citation type="journal article" date="2019" name="Int. J. Syst. Evol. Microbiol.">
        <title>The Global Catalogue of Microorganisms (GCM) 10K type strain sequencing project: providing services to taxonomists for standard genome sequencing and annotation.</title>
        <authorList>
            <consortium name="The Broad Institute Genomics Platform"/>
            <consortium name="The Broad Institute Genome Sequencing Center for Infectious Disease"/>
            <person name="Wu L."/>
            <person name="Ma J."/>
        </authorList>
    </citation>
    <scope>NUCLEOTIDE SEQUENCE [LARGE SCALE GENOMIC DNA]</scope>
    <source>
        <strain evidence="2">JCM 9371</strain>
    </source>
</reference>
<accession>A0ABW2XKP6</accession>
<evidence type="ECO:0000313" key="2">
    <source>
        <dbReference type="Proteomes" id="UP001597063"/>
    </source>
</evidence>
<keyword evidence="2" id="KW-1185">Reference proteome</keyword>
<protein>
    <submittedName>
        <fullName evidence="1">Uncharacterized protein</fullName>
    </submittedName>
</protein>
<name>A0ABW2XKP6_9ACTN</name>
<dbReference type="Proteomes" id="UP001597063">
    <property type="component" value="Unassembled WGS sequence"/>
</dbReference>